<dbReference type="InterPro" id="IPR027417">
    <property type="entry name" value="P-loop_NTPase"/>
</dbReference>
<keyword evidence="9" id="KW-1185">Reference proteome</keyword>
<keyword evidence="3" id="KW-0201">Cytochrome c-type biogenesis</keyword>
<organism evidence="8 9">
    <name type="scientific">Sphingobium psychrophilum</name>
    <dbReference type="NCBI Taxonomy" id="2728834"/>
    <lineage>
        <taxon>Bacteria</taxon>
        <taxon>Pseudomonadati</taxon>
        <taxon>Pseudomonadota</taxon>
        <taxon>Alphaproteobacteria</taxon>
        <taxon>Sphingomonadales</taxon>
        <taxon>Sphingomonadaceae</taxon>
        <taxon>Sphingobium</taxon>
    </lineage>
</organism>
<dbReference type="Gene3D" id="3.40.50.300">
    <property type="entry name" value="P-loop containing nucleotide triphosphate hydrolases"/>
    <property type="match status" value="1"/>
</dbReference>
<dbReference type="GO" id="GO:0017004">
    <property type="term" value="P:cytochrome complex assembly"/>
    <property type="evidence" value="ECO:0007669"/>
    <property type="project" value="UniProtKB-KW"/>
</dbReference>
<dbReference type="RefSeq" id="WP_169573916.1">
    <property type="nucleotide sequence ID" value="NZ_JABBFV010000010.1"/>
</dbReference>
<evidence type="ECO:0000256" key="3">
    <source>
        <dbReference type="ARBA" id="ARBA00022748"/>
    </source>
</evidence>
<evidence type="ECO:0000313" key="9">
    <source>
        <dbReference type="Proteomes" id="UP000519023"/>
    </source>
</evidence>
<evidence type="ECO:0000256" key="2">
    <source>
        <dbReference type="ARBA" id="ARBA00022741"/>
    </source>
</evidence>
<dbReference type="GO" id="GO:0005524">
    <property type="term" value="F:ATP binding"/>
    <property type="evidence" value="ECO:0007669"/>
    <property type="project" value="UniProtKB-KW"/>
</dbReference>
<evidence type="ECO:0000313" key="8">
    <source>
        <dbReference type="EMBL" id="NML11387.1"/>
    </source>
</evidence>
<accession>A0A7X9WWW1</accession>
<dbReference type="PANTHER" id="PTHR43499">
    <property type="entry name" value="ABC TRANSPORTER I FAMILY MEMBER 1"/>
    <property type="match status" value="1"/>
</dbReference>
<comment type="caution">
    <text evidence="8">The sequence shown here is derived from an EMBL/GenBank/DDBJ whole genome shotgun (WGS) entry which is preliminary data.</text>
</comment>
<dbReference type="SUPFAM" id="SSF52540">
    <property type="entry name" value="P-loop containing nucleoside triphosphate hydrolases"/>
    <property type="match status" value="1"/>
</dbReference>
<dbReference type="Pfam" id="PF00005">
    <property type="entry name" value="ABC_tran"/>
    <property type="match status" value="1"/>
</dbReference>
<keyword evidence="1" id="KW-0813">Transport</keyword>
<dbReference type="NCBIfam" id="TIGR01189">
    <property type="entry name" value="ccmA"/>
    <property type="match status" value="1"/>
</dbReference>
<evidence type="ECO:0000256" key="5">
    <source>
        <dbReference type="ARBA" id="ARBA00022967"/>
    </source>
</evidence>
<dbReference type="InterPro" id="IPR003439">
    <property type="entry name" value="ABC_transporter-like_ATP-bd"/>
</dbReference>
<dbReference type="GO" id="GO:0022857">
    <property type="term" value="F:transmembrane transporter activity"/>
    <property type="evidence" value="ECO:0007669"/>
    <property type="project" value="InterPro"/>
</dbReference>
<dbReference type="InterPro" id="IPR003593">
    <property type="entry name" value="AAA+_ATPase"/>
</dbReference>
<dbReference type="AlphaFoldDB" id="A0A7X9WWW1"/>
<evidence type="ECO:0000259" key="7">
    <source>
        <dbReference type="PROSITE" id="PS50893"/>
    </source>
</evidence>
<feature type="domain" description="ABC transporter" evidence="7">
    <location>
        <begin position="6"/>
        <end position="194"/>
    </location>
</feature>
<dbReference type="PROSITE" id="PS50893">
    <property type="entry name" value="ABC_TRANSPORTER_2"/>
    <property type="match status" value="1"/>
</dbReference>
<protein>
    <submittedName>
        <fullName evidence="8">Heme ABC exporter ATP-binding protein CcmA</fullName>
    </submittedName>
</protein>
<proteinExistence type="predicted"/>
<sequence>MTGAALRLTNLACLRGGRMLFRGVNLALAAGGGALLTGPNGVGKSSLLRVVAGLLPAFAGTVERTGSIALTDERLALDMEAPLARALDFWAKLDRADGQAVARALDAMALTPLADVPVRMLSTGQRKRAMLARVIASGAGVWLLDEPGNGLDTASTALLGAAVAAHLAAGGIVLAASHQPLPIDAPVTLALADYGEEAA</sequence>
<keyword evidence="5" id="KW-1278">Translocase</keyword>
<evidence type="ECO:0000256" key="6">
    <source>
        <dbReference type="ARBA" id="ARBA00023136"/>
    </source>
</evidence>
<dbReference type="PANTHER" id="PTHR43499:SF1">
    <property type="entry name" value="ABC TRANSPORTER I FAMILY MEMBER 1"/>
    <property type="match status" value="1"/>
</dbReference>
<keyword evidence="2" id="KW-0547">Nucleotide-binding</keyword>
<evidence type="ECO:0000256" key="1">
    <source>
        <dbReference type="ARBA" id="ARBA00022448"/>
    </source>
</evidence>
<dbReference type="Proteomes" id="UP000519023">
    <property type="component" value="Unassembled WGS sequence"/>
</dbReference>
<name>A0A7X9WWW1_9SPHN</name>
<dbReference type="SMART" id="SM00382">
    <property type="entry name" value="AAA"/>
    <property type="match status" value="1"/>
</dbReference>
<dbReference type="EMBL" id="JABBFV010000010">
    <property type="protein sequence ID" value="NML11387.1"/>
    <property type="molecule type" value="Genomic_DNA"/>
</dbReference>
<keyword evidence="6" id="KW-0472">Membrane</keyword>
<dbReference type="InterPro" id="IPR005895">
    <property type="entry name" value="ABC_transptr_haem_export_CcmA"/>
</dbReference>
<keyword evidence="4 8" id="KW-0067">ATP-binding</keyword>
<gene>
    <name evidence="8" type="primary">ccmA</name>
    <name evidence="8" type="ORF">HHL08_14725</name>
</gene>
<dbReference type="GO" id="GO:0016887">
    <property type="term" value="F:ATP hydrolysis activity"/>
    <property type="evidence" value="ECO:0007669"/>
    <property type="project" value="InterPro"/>
</dbReference>
<evidence type="ECO:0000256" key="4">
    <source>
        <dbReference type="ARBA" id="ARBA00022840"/>
    </source>
</evidence>
<reference evidence="8 9" key="1">
    <citation type="submission" date="2020-04" db="EMBL/GenBank/DDBJ databases">
        <title>Sphingobium sp. AR-3-1 isolated from Arctic soil.</title>
        <authorList>
            <person name="Dahal R.H."/>
            <person name="Chaudhary D.K."/>
        </authorList>
    </citation>
    <scope>NUCLEOTIDE SEQUENCE [LARGE SCALE GENOMIC DNA]</scope>
    <source>
        <strain evidence="8 9">AR-3-1</strain>
    </source>
</reference>